<dbReference type="AlphaFoldDB" id="A0A5S9IRC4"/>
<keyword evidence="2" id="KW-0812">Transmembrane</keyword>
<protein>
    <submittedName>
        <fullName evidence="3">Uncharacterized protein</fullName>
    </submittedName>
</protein>
<feature type="transmembrane region" description="Helical" evidence="2">
    <location>
        <begin position="347"/>
        <end position="367"/>
    </location>
</feature>
<accession>A0A5S9IRC4</accession>
<organism evidence="3 4">
    <name type="scientific">Uabimicrobium amorphum</name>
    <dbReference type="NCBI Taxonomy" id="2596890"/>
    <lineage>
        <taxon>Bacteria</taxon>
        <taxon>Pseudomonadati</taxon>
        <taxon>Planctomycetota</taxon>
        <taxon>Candidatus Uabimicrobiia</taxon>
        <taxon>Candidatus Uabimicrobiales</taxon>
        <taxon>Candidatus Uabimicrobiaceae</taxon>
        <taxon>Candidatus Uabimicrobium</taxon>
    </lineage>
</organism>
<evidence type="ECO:0000313" key="4">
    <source>
        <dbReference type="Proteomes" id="UP000326354"/>
    </source>
</evidence>
<evidence type="ECO:0000256" key="2">
    <source>
        <dbReference type="SAM" id="Phobius"/>
    </source>
</evidence>
<keyword evidence="2" id="KW-0472">Membrane</keyword>
<dbReference type="RefSeq" id="WP_151970540.1">
    <property type="nucleotide sequence ID" value="NZ_AP019860.1"/>
</dbReference>
<dbReference type="EMBL" id="AP019860">
    <property type="protein sequence ID" value="BBM86484.1"/>
    <property type="molecule type" value="Genomic_DNA"/>
</dbReference>
<sequence length="552" mass="63621">MSESLVDIENYSHLLFGVIAIQEGLINNLQLLEALEVQREDPEKKIGVIFKDLGYMTMRQVLQILKEQGKFREKEPTRWPYIPNTMLKGLVYFSDKPVLQNVTMKSLLEAQKLFRQYREHKRPKSLAGILIEDMGLTNLQELKKIQNNMVFHARACDTCLRLFSLYNYDVSIKVECPVCPGNALSLDVNTWKKRKEEEEIAQAKFANMLDGSDEDDEVDEAYKPRATMALANFYELLEKNTANQKKDDSASPQLGLGKTMSMPMMKKQGVQGGLGQTMSMPMMQKRAVAKDSKQELKELYENLEEKETKREQNKANKLSKEHKKLKIREGKDTVFVAKKRQGRSKSIQAIAAIAIVMVMVVGLLSMGGSKNTEKQKKLLFKELKEDAPVTAKKSKKTAKLPGDIAQILVSKVTSDIERGGIPSQDHLNRYLKMLFVEQTKYEKSGDFWNLLGRLYLYKIFLDRFDKDLQPRRIDKIKNAAEEAFRMAQKNYDREDHQPTFKLIVANWMPEKHFGIAKEKTLNYNSNRDAARDIRKISSQIRDILELRKIKSY</sequence>
<evidence type="ECO:0000313" key="3">
    <source>
        <dbReference type="EMBL" id="BBM86484.1"/>
    </source>
</evidence>
<feature type="coiled-coil region" evidence="1">
    <location>
        <begin position="282"/>
        <end position="328"/>
    </location>
</feature>
<dbReference type="KEGG" id="uam:UABAM_04870"/>
<dbReference type="Proteomes" id="UP000326354">
    <property type="component" value="Chromosome"/>
</dbReference>
<proteinExistence type="predicted"/>
<keyword evidence="4" id="KW-1185">Reference proteome</keyword>
<evidence type="ECO:0000256" key="1">
    <source>
        <dbReference type="SAM" id="Coils"/>
    </source>
</evidence>
<gene>
    <name evidence="3" type="ORF">UABAM_04870</name>
</gene>
<keyword evidence="2" id="KW-1133">Transmembrane helix</keyword>
<keyword evidence="1" id="KW-0175">Coiled coil</keyword>
<name>A0A5S9IRC4_UABAM</name>
<reference evidence="3 4" key="1">
    <citation type="submission" date="2019-08" db="EMBL/GenBank/DDBJ databases">
        <title>Complete genome sequence of Candidatus Uab amorphum.</title>
        <authorList>
            <person name="Shiratori T."/>
            <person name="Suzuki S."/>
            <person name="Kakizawa Y."/>
            <person name="Ishida K."/>
        </authorList>
    </citation>
    <scope>NUCLEOTIDE SEQUENCE [LARGE SCALE GENOMIC DNA]</scope>
    <source>
        <strain evidence="3 4">SRT547</strain>
    </source>
</reference>